<gene>
    <name evidence="1" type="ORF">EYC84_008532</name>
</gene>
<name>A0A5M9JJY4_MONFR</name>
<protein>
    <submittedName>
        <fullName evidence="1">Uncharacterized protein</fullName>
    </submittedName>
</protein>
<evidence type="ECO:0000313" key="1">
    <source>
        <dbReference type="EMBL" id="KAA8568132.1"/>
    </source>
</evidence>
<sequence length="122" mass="13722">MDGYPSSARPAPRLEIGTVQYYSRLKSGFTNIASKERRKFKDGVKVSYSHYYSILTSYILHPSYLLQPPPTSCISSTKPAPSSNHSIHLYVLATSNILFRITAQLSDIHPLSFPLLQSRLHP</sequence>
<evidence type="ECO:0000313" key="2">
    <source>
        <dbReference type="Proteomes" id="UP000322873"/>
    </source>
</evidence>
<comment type="caution">
    <text evidence="1">The sequence shown here is derived from an EMBL/GenBank/DDBJ whole genome shotgun (WGS) entry which is preliminary data.</text>
</comment>
<dbReference type="EMBL" id="VICG01000010">
    <property type="protein sequence ID" value="KAA8568132.1"/>
    <property type="molecule type" value="Genomic_DNA"/>
</dbReference>
<reference evidence="1 2" key="1">
    <citation type="submission" date="2019-06" db="EMBL/GenBank/DDBJ databases">
        <title>Genome Sequence of the Brown Rot Fungal Pathogen Monilinia fructicola.</title>
        <authorList>
            <person name="De Miccolis Angelini R.M."/>
            <person name="Landi L."/>
            <person name="Abate D."/>
            <person name="Pollastro S."/>
            <person name="Romanazzi G."/>
            <person name="Faretra F."/>
        </authorList>
    </citation>
    <scope>NUCLEOTIDE SEQUENCE [LARGE SCALE GENOMIC DNA]</scope>
    <source>
        <strain evidence="1 2">Mfrc123</strain>
    </source>
</reference>
<accession>A0A5M9JJY4</accession>
<keyword evidence="2" id="KW-1185">Reference proteome</keyword>
<dbReference type="AlphaFoldDB" id="A0A5M9JJY4"/>
<dbReference type="Proteomes" id="UP000322873">
    <property type="component" value="Unassembled WGS sequence"/>
</dbReference>
<proteinExistence type="predicted"/>
<organism evidence="1 2">
    <name type="scientific">Monilinia fructicola</name>
    <name type="common">Brown rot fungus</name>
    <name type="synonym">Ciboria fructicola</name>
    <dbReference type="NCBI Taxonomy" id="38448"/>
    <lineage>
        <taxon>Eukaryota</taxon>
        <taxon>Fungi</taxon>
        <taxon>Dikarya</taxon>
        <taxon>Ascomycota</taxon>
        <taxon>Pezizomycotina</taxon>
        <taxon>Leotiomycetes</taxon>
        <taxon>Helotiales</taxon>
        <taxon>Sclerotiniaceae</taxon>
        <taxon>Monilinia</taxon>
    </lineage>
</organism>